<gene>
    <name evidence="1" type="ORF">T05_4592</name>
</gene>
<comment type="caution">
    <text evidence="1">The sequence shown here is derived from an EMBL/GenBank/DDBJ whole genome shotgun (WGS) entry which is preliminary data.</text>
</comment>
<name>A0A0V0U715_9BILA</name>
<dbReference type="AlphaFoldDB" id="A0A0V0U715"/>
<evidence type="ECO:0000313" key="2">
    <source>
        <dbReference type="Proteomes" id="UP000055048"/>
    </source>
</evidence>
<evidence type="ECO:0000313" key="1">
    <source>
        <dbReference type="EMBL" id="KRX47090.1"/>
    </source>
</evidence>
<accession>A0A0V0U715</accession>
<organism evidence="1 2">
    <name type="scientific">Trichinella murrelli</name>
    <dbReference type="NCBI Taxonomy" id="144512"/>
    <lineage>
        <taxon>Eukaryota</taxon>
        <taxon>Metazoa</taxon>
        <taxon>Ecdysozoa</taxon>
        <taxon>Nematoda</taxon>
        <taxon>Enoplea</taxon>
        <taxon>Dorylaimia</taxon>
        <taxon>Trichinellida</taxon>
        <taxon>Trichinellidae</taxon>
        <taxon>Trichinella</taxon>
    </lineage>
</organism>
<dbReference type="Proteomes" id="UP000055048">
    <property type="component" value="Unassembled WGS sequence"/>
</dbReference>
<keyword evidence="2" id="KW-1185">Reference proteome</keyword>
<reference evidence="1 2" key="1">
    <citation type="submission" date="2015-01" db="EMBL/GenBank/DDBJ databases">
        <title>Evolution of Trichinella species and genotypes.</title>
        <authorList>
            <person name="Korhonen P.K."/>
            <person name="Edoardo P."/>
            <person name="Giuseppe L.R."/>
            <person name="Gasser R.B."/>
        </authorList>
    </citation>
    <scope>NUCLEOTIDE SEQUENCE [LARGE SCALE GENOMIC DNA]</scope>
    <source>
        <strain evidence="1">ISS417</strain>
    </source>
</reference>
<sequence length="76" mass="8703">MDLDDFGSCSELSNNWFYDFLLTMDLRRAETDHCIYVSALGAEFRIILGLCVDDDLLCCSDLTVDFSTLFLNMPFD</sequence>
<proteinExistence type="predicted"/>
<protein>
    <submittedName>
        <fullName evidence="1">Uncharacterized protein</fullName>
    </submittedName>
</protein>
<dbReference type="EMBL" id="JYDJ01000048">
    <property type="protein sequence ID" value="KRX47090.1"/>
    <property type="molecule type" value="Genomic_DNA"/>
</dbReference>